<dbReference type="PROSITE" id="PS50920">
    <property type="entry name" value="SOLCAR"/>
    <property type="match status" value="3"/>
</dbReference>
<feature type="non-terminal residue" evidence="12">
    <location>
        <position position="291"/>
    </location>
</feature>
<keyword evidence="8" id="KW-0496">Mitochondrion</keyword>
<keyword evidence="6" id="KW-0999">Mitochondrion inner membrane</keyword>
<dbReference type="InParanoid" id="A0A4S2MQ07"/>
<dbReference type="InterPro" id="IPR018108">
    <property type="entry name" value="MCP_transmembrane"/>
</dbReference>
<keyword evidence="9 10" id="KW-0472">Membrane</keyword>
<evidence type="ECO:0000256" key="7">
    <source>
        <dbReference type="ARBA" id="ARBA00022989"/>
    </source>
</evidence>
<evidence type="ECO:0000256" key="8">
    <source>
        <dbReference type="ARBA" id="ARBA00023128"/>
    </source>
</evidence>
<evidence type="ECO:0000256" key="3">
    <source>
        <dbReference type="ARBA" id="ARBA00022448"/>
    </source>
</evidence>
<feature type="repeat" description="Solcar" evidence="10">
    <location>
        <begin position="29"/>
        <end position="117"/>
    </location>
</feature>
<evidence type="ECO:0000256" key="5">
    <source>
        <dbReference type="ARBA" id="ARBA00022737"/>
    </source>
</evidence>
<dbReference type="GO" id="GO:1990575">
    <property type="term" value="P:mitochondrial L-ornithine transmembrane transport"/>
    <property type="evidence" value="ECO:0007669"/>
    <property type="project" value="TreeGrafter"/>
</dbReference>
<feature type="repeat" description="Solcar" evidence="10">
    <location>
        <begin position="132"/>
        <end position="227"/>
    </location>
</feature>
<comment type="similarity">
    <text evidence="2 11">Belongs to the mitochondrial carrier (TC 2.A.29) family.</text>
</comment>
<evidence type="ECO:0000256" key="2">
    <source>
        <dbReference type="ARBA" id="ARBA00006375"/>
    </source>
</evidence>
<dbReference type="EMBL" id="ML220154">
    <property type="protein sequence ID" value="TGZ77399.1"/>
    <property type="molecule type" value="Genomic_DNA"/>
</dbReference>
<dbReference type="PANTHER" id="PTHR45624">
    <property type="entry name" value="MITOCHONDRIAL BASIC AMINO ACIDS TRANSPORTER-RELATED"/>
    <property type="match status" value="1"/>
</dbReference>
<dbReference type="SUPFAM" id="SSF103506">
    <property type="entry name" value="Mitochondrial carrier"/>
    <property type="match status" value="1"/>
</dbReference>
<protein>
    <submittedName>
        <fullName evidence="12">Mitochondrial carrier</fullName>
    </submittedName>
</protein>
<accession>A0A4S2MQ07</accession>
<dbReference type="GO" id="GO:0000064">
    <property type="term" value="F:L-ornithine transmembrane transporter activity"/>
    <property type="evidence" value="ECO:0007669"/>
    <property type="project" value="TreeGrafter"/>
</dbReference>
<evidence type="ECO:0000256" key="4">
    <source>
        <dbReference type="ARBA" id="ARBA00022692"/>
    </source>
</evidence>
<keyword evidence="7" id="KW-1133">Transmembrane helix</keyword>
<evidence type="ECO:0000256" key="1">
    <source>
        <dbReference type="ARBA" id="ARBA00004225"/>
    </source>
</evidence>
<keyword evidence="13" id="KW-1185">Reference proteome</keyword>
<evidence type="ECO:0000256" key="9">
    <source>
        <dbReference type="ARBA" id="ARBA00023136"/>
    </source>
</evidence>
<proteinExistence type="inferred from homology"/>
<dbReference type="Proteomes" id="UP000298138">
    <property type="component" value="Unassembled WGS sequence"/>
</dbReference>
<dbReference type="Pfam" id="PF00153">
    <property type="entry name" value="Mito_carr"/>
    <property type="match status" value="3"/>
</dbReference>
<dbReference type="InterPro" id="IPR023395">
    <property type="entry name" value="MCP_dom_sf"/>
</dbReference>
<dbReference type="GO" id="GO:0031966">
    <property type="term" value="C:mitochondrial membrane"/>
    <property type="evidence" value="ECO:0007669"/>
    <property type="project" value="UniProtKB-SubCell"/>
</dbReference>
<organism evidence="12 13">
    <name type="scientific">Ascodesmis nigricans</name>
    <dbReference type="NCBI Taxonomy" id="341454"/>
    <lineage>
        <taxon>Eukaryota</taxon>
        <taxon>Fungi</taxon>
        <taxon>Dikarya</taxon>
        <taxon>Ascomycota</taxon>
        <taxon>Pezizomycotina</taxon>
        <taxon>Pezizomycetes</taxon>
        <taxon>Pezizales</taxon>
        <taxon>Ascodesmidaceae</taxon>
        <taxon>Ascodesmis</taxon>
    </lineage>
</organism>
<evidence type="ECO:0000256" key="10">
    <source>
        <dbReference type="PROSITE-ProRule" id="PRU00282"/>
    </source>
</evidence>
<sequence>MASDIVPVDNAVTGHASGASTDALEPKLEDSLKDIAFGSAAGMIGKVFEYPFDTVKVRLQSQADNVPLRYRGPVDCFVQGLRQDGFRGLYRGISSPMVGAAVENSSLFFSYNLIQKMVRNTFYQSLEKNEKLPIEALLLCGGGSGAFTSVLLTPIELVKCKMQVQTVNQTAAAPSIKIAHPGPLKLIGQIYRSQGVKGFFHGGTGTFFRETGGSAAWFGAYEVVTAYRQKSRGGAPTTAIDQMLAGAAAGVGYNFMLFPADTIKSRMQTSAITTTGEKAPGFWAVGRSMYK</sequence>
<dbReference type="Gene3D" id="1.50.40.10">
    <property type="entry name" value="Mitochondrial carrier domain"/>
    <property type="match status" value="1"/>
</dbReference>
<evidence type="ECO:0000313" key="13">
    <source>
        <dbReference type="Proteomes" id="UP000298138"/>
    </source>
</evidence>
<dbReference type="PANTHER" id="PTHR45624:SF31">
    <property type="entry name" value="MITOCHONDRIAL ORNITHINE TRANSPORTER 1"/>
    <property type="match status" value="1"/>
</dbReference>
<dbReference type="FunCoup" id="A0A4S2MQ07">
    <property type="interactions" value="98"/>
</dbReference>
<keyword evidence="3 11" id="KW-0813">Transport</keyword>
<evidence type="ECO:0000313" key="12">
    <source>
        <dbReference type="EMBL" id="TGZ77399.1"/>
    </source>
</evidence>
<evidence type="ECO:0000256" key="11">
    <source>
        <dbReference type="RuleBase" id="RU000488"/>
    </source>
</evidence>
<dbReference type="OrthoDB" id="2139348at2759"/>
<gene>
    <name evidence="12" type="ORF">EX30DRAFT_398606</name>
</gene>
<dbReference type="FunFam" id="1.50.40.10:FF:000109">
    <property type="entry name" value="Ornithine carrier protein AmcA/Ort1"/>
    <property type="match status" value="1"/>
</dbReference>
<feature type="repeat" description="Solcar" evidence="10">
    <location>
        <begin position="237"/>
        <end position="291"/>
    </location>
</feature>
<evidence type="ECO:0000256" key="6">
    <source>
        <dbReference type="ARBA" id="ARBA00022792"/>
    </source>
</evidence>
<name>A0A4S2MQ07_9PEZI</name>
<keyword evidence="4 10" id="KW-0812">Transmembrane</keyword>
<dbReference type="STRING" id="341454.A0A4S2MQ07"/>
<reference evidence="12 13" key="1">
    <citation type="submission" date="2019-04" db="EMBL/GenBank/DDBJ databases">
        <title>Comparative genomics and transcriptomics to analyze fruiting body development in filamentous ascomycetes.</title>
        <authorList>
            <consortium name="DOE Joint Genome Institute"/>
            <person name="Lutkenhaus R."/>
            <person name="Traeger S."/>
            <person name="Breuer J."/>
            <person name="Kuo A."/>
            <person name="Lipzen A."/>
            <person name="Pangilinan J."/>
            <person name="Dilworth D."/>
            <person name="Sandor L."/>
            <person name="Poggeler S."/>
            <person name="Barry K."/>
            <person name="Grigoriev I.V."/>
            <person name="Nowrousian M."/>
        </authorList>
    </citation>
    <scope>NUCLEOTIDE SEQUENCE [LARGE SCALE GENOMIC DNA]</scope>
    <source>
        <strain evidence="12 13">CBS 389.68</strain>
    </source>
</reference>
<dbReference type="InterPro" id="IPR050567">
    <property type="entry name" value="Mitochondrial_Carrier"/>
</dbReference>
<dbReference type="AlphaFoldDB" id="A0A4S2MQ07"/>
<comment type="subcellular location">
    <subcellularLocation>
        <location evidence="1">Mitochondrion membrane</location>
        <topology evidence="1">Multi-pass membrane protein</topology>
    </subcellularLocation>
</comment>
<keyword evidence="5" id="KW-0677">Repeat</keyword>